<dbReference type="PANTHER" id="PTHR18964">
    <property type="entry name" value="ROK (REPRESSOR, ORF, KINASE) FAMILY"/>
    <property type="match status" value="1"/>
</dbReference>
<reference evidence="2 3" key="1">
    <citation type="submission" date="2020-10" db="EMBL/GenBank/DDBJ databases">
        <title>Aquamicrobium zhengzhouensis sp. nov., a exopolysaccharide producing bacterium isolated from farmland soil.</title>
        <authorList>
            <person name="Wang X."/>
        </authorList>
    </citation>
    <scope>NUCLEOTIDE SEQUENCE [LARGE SCALE GENOMIC DNA]</scope>
    <source>
        <strain evidence="3">cd-1</strain>
    </source>
</reference>
<comment type="caution">
    <text evidence="2">The sequence shown here is derived from an EMBL/GenBank/DDBJ whole genome shotgun (WGS) entry which is preliminary data.</text>
</comment>
<dbReference type="Gene3D" id="3.30.420.40">
    <property type="match status" value="1"/>
</dbReference>
<proteinExistence type="inferred from homology"/>
<dbReference type="InterPro" id="IPR000600">
    <property type="entry name" value="ROK"/>
</dbReference>
<keyword evidence="3" id="KW-1185">Reference proteome</keyword>
<dbReference type="EMBL" id="JADGMQ010000003">
    <property type="protein sequence ID" value="MBI1620307.1"/>
    <property type="molecule type" value="Genomic_DNA"/>
</dbReference>
<dbReference type="PANTHER" id="PTHR18964:SF149">
    <property type="entry name" value="BIFUNCTIONAL UDP-N-ACETYLGLUCOSAMINE 2-EPIMERASE_N-ACETYLMANNOSAMINE KINASE"/>
    <property type="match status" value="1"/>
</dbReference>
<dbReference type="SUPFAM" id="SSF53067">
    <property type="entry name" value="Actin-like ATPase domain"/>
    <property type="match status" value="1"/>
</dbReference>
<sequence length="339" mass="36895">MTHGRPTLPHLEISSYSLTLKDRSGFIGDRASSRAFFGILDELREPLCEAGTDPFNNIATEDLTLNDIDAAWDSGDVFAAGVVFSAVEEFAQRLARVVRSYRLSDEHWARVRRIAVGGGLRDSRIGEIAIGRTTAILRFEGIAIDLVPITQDPDEAALVGGLRLVEEDQLCGFSQMLAVDIGGSSIRAGLIEFSPDTPHDITAASVIALDQWKYSDEEAEPSRDDAVERLARMLGELQKQADKNLAPLITLACPGRVLEDGSIREGAQNLPGDWEACDFRLPEALSQHLGNRFDIVMHNDAVVQGLSEADQMHETEVWAVITIGTGLGNAVYLNRPGSS</sequence>
<protein>
    <submittedName>
        <fullName evidence="2">ROK family protein</fullName>
    </submittedName>
</protein>
<name>A0ABS0SAJ9_9HYPH</name>
<gene>
    <name evidence="2" type="ORF">IOD40_06465</name>
</gene>
<dbReference type="Pfam" id="PF00480">
    <property type="entry name" value="ROK"/>
    <property type="match status" value="1"/>
</dbReference>
<dbReference type="Proteomes" id="UP000601789">
    <property type="component" value="Unassembled WGS sequence"/>
</dbReference>
<evidence type="ECO:0000313" key="2">
    <source>
        <dbReference type="EMBL" id="MBI1620307.1"/>
    </source>
</evidence>
<dbReference type="InterPro" id="IPR043129">
    <property type="entry name" value="ATPase_NBD"/>
</dbReference>
<accession>A0ABS0SAJ9</accession>
<evidence type="ECO:0000313" key="3">
    <source>
        <dbReference type="Proteomes" id="UP000601789"/>
    </source>
</evidence>
<evidence type="ECO:0000256" key="1">
    <source>
        <dbReference type="ARBA" id="ARBA00006479"/>
    </source>
</evidence>
<dbReference type="CDD" id="cd23763">
    <property type="entry name" value="ASKHA_ATPase_ROK"/>
    <property type="match status" value="1"/>
</dbReference>
<comment type="similarity">
    <text evidence="1">Belongs to the ROK (NagC/XylR) family.</text>
</comment>
<organism evidence="2 3">
    <name type="scientific">Aquamicrobium zhengzhouense</name>
    <dbReference type="NCBI Taxonomy" id="2781738"/>
    <lineage>
        <taxon>Bacteria</taxon>
        <taxon>Pseudomonadati</taxon>
        <taxon>Pseudomonadota</taxon>
        <taxon>Alphaproteobacteria</taxon>
        <taxon>Hyphomicrobiales</taxon>
        <taxon>Phyllobacteriaceae</taxon>
        <taxon>Aquamicrobium</taxon>
    </lineage>
</organism>